<feature type="domain" description="PhoU" evidence="9">
    <location>
        <begin position="122"/>
        <end position="207"/>
    </location>
</feature>
<dbReference type="NCBIfam" id="TIGR02135">
    <property type="entry name" value="phoU_full"/>
    <property type="match status" value="1"/>
</dbReference>
<dbReference type="Pfam" id="PF01895">
    <property type="entry name" value="PhoU"/>
    <property type="match status" value="2"/>
</dbReference>
<dbReference type="InterPro" id="IPR028366">
    <property type="entry name" value="PhoU"/>
</dbReference>
<sequence>MVKFVDAELRHLREEVFRMWSMVYNQMDQARQAVLTLDTNLAQQIVVRERWVDAADLKIDSEVEDFIALYTPVAIDLRFVLAMMRIHNDLERIGDYAYSIAKFVKETESWTMDRALIDRLQLEKMFRVVLQMMEGLRQALDEENPARAAEVITMDDQLDELKKTSDLILVEYAKEHLDDMALCMGLGSVFRKLERTGDHLTNVAEEIVFYIDAKVLKHVGKLPAPGEQEPDR</sequence>
<dbReference type="SUPFAM" id="SSF109755">
    <property type="entry name" value="PhoU-like"/>
    <property type="match status" value="1"/>
</dbReference>
<comment type="subunit">
    <text evidence="3 8">Homodimer.</text>
</comment>
<comment type="subcellular location">
    <subcellularLocation>
        <location evidence="1 8">Cytoplasm</location>
    </subcellularLocation>
</comment>
<evidence type="ECO:0000256" key="4">
    <source>
        <dbReference type="ARBA" id="ARBA00022448"/>
    </source>
</evidence>
<dbReference type="EMBL" id="DXAW01000015">
    <property type="protein sequence ID" value="HIZ84951.1"/>
    <property type="molecule type" value="Genomic_DNA"/>
</dbReference>
<dbReference type="PIRSF" id="PIRSF003107">
    <property type="entry name" value="PhoU"/>
    <property type="match status" value="1"/>
</dbReference>
<evidence type="ECO:0000313" key="10">
    <source>
        <dbReference type="EMBL" id="HIZ84951.1"/>
    </source>
</evidence>
<name>A0A9D2K9H9_9BACT</name>
<evidence type="ECO:0000256" key="2">
    <source>
        <dbReference type="ARBA" id="ARBA00008107"/>
    </source>
</evidence>
<dbReference type="GO" id="GO:0045936">
    <property type="term" value="P:negative regulation of phosphate metabolic process"/>
    <property type="evidence" value="ECO:0007669"/>
    <property type="project" value="InterPro"/>
</dbReference>
<keyword evidence="4 8" id="KW-0813">Transport</keyword>
<accession>A0A9D2K9H9</accession>
<organism evidence="10 11">
    <name type="scientific">Candidatus Coprenecus stercoravium</name>
    <dbReference type="NCBI Taxonomy" id="2840735"/>
    <lineage>
        <taxon>Bacteria</taxon>
        <taxon>Pseudomonadati</taxon>
        <taxon>Bacteroidota</taxon>
        <taxon>Bacteroidia</taxon>
        <taxon>Bacteroidales</taxon>
        <taxon>Rikenellaceae</taxon>
        <taxon>Rikenellaceae incertae sedis</taxon>
        <taxon>Candidatus Coprenecus</taxon>
    </lineage>
</organism>
<dbReference type="AlphaFoldDB" id="A0A9D2K9H9"/>
<dbReference type="GO" id="GO:0030643">
    <property type="term" value="P:intracellular phosphate ion homeostasis"/>
    <property type="evidence" value="ECO:0007669"/>
    <property type="project" value="InterPro"/>
</dbReference>
<dbReference type="GO" id="GO:0005737">
    <property type="term" value="C:cytoplasm"/>
    <property type="evidence" value="ECO:0007669"/>
    <property type="project" value="UniProtKB-SubCell"/>
</dbReference>
<dbReference type="FunFam" id="1.20.58.220:FF:000004">
    <property type="entry name" value="Phosphate-specific transport system accessory protein PhoU"/>
    <property type="match status" value="1"/>
</dbReference>
<comment type="similarity">
    <text evidence="2 8">Belongs to the PhoU family.</text>
</comment>
<protein>
    <recommendedName>
        <fullName evidence="8">Phosphate-specific transport system accessory protein PhoU</fullName>
    </recommendedName>
</protein>
<evidence type="ECO:0000259" key="9">
    <source>
        <dbReference type="Pfam" id="PF01895"/>
    </source>
</evidence>
<dbReference type="Gene3D" id="1.20.58.220">
    <property type="entry name" value="Phosphate transport system protein phou homolog 2, domain 2"/>
    <property type="match status" value="1"/>
</dbReference>
<evidence type="ECO:0000256" key="6">
    <source>
        <dbReference type="ARBA" id="ARBA00022592"/>
    </source>
</evidence>
<dbReference type="Proteomes" id="UP000824115">
    <property type="component" value="Unassembled WGS sequence"/>
</dbReference>
<evidence type="ECO:0000256" key="8">
    <source>
        <dbReference type="PIRNR" id="PIRNR003107"/>
    </source>
</evidence>
<evidence type="ECO:0000256" key="5">
    <source>
        <dbReference type="ARBA" id="ARBA00022490"/>
    </source>
</evidence>
<gene>
    <name evidence="10" type="primary">phoU</name>
    <name evidence="10" type="ORF">IAC04_00455</name>
</gene>
<reference evidence="10" key="2">
    <citation type="submission" date="2021-04" db="EMBL/GenBank/DDBJ databases">
        <authorList>
            <person name="Gilroy R."/>
        </authorList>
    </citation>
    <scope>NUCLEOTIDE SEQUENCE</scope>
    <source>
        <strain evidence="10">Gambia16-554</strain>
    </source>
</reference>
<dbReference type="PANTHER" id="PTHR42930:SF3">
    <property type="entry name" value="PHOSPHATE-SPECIFIC TRANSPORT SYSTEM ACCESSORY PROTEIN PHOU"/>
    <property type="match status" value="1"/>
</dbReference>
<comment type="function">
    <text evidence="7 8">Plays a role in the regulation of phosphate uptake.</text>
</comment>
<evidence type="ECO:0000256" key="7">
    <source>
        <dbReference type="ARBA" id="ARBA00056181"/>
    </source>
</evidence>
<dbReference type="PANTHER" id="PTHR42930">
    <property type="entry name" value="PHOSPHATE-SPECIFIC TRANSPORT SYSTEM ACCESSORY PROTEIN PHOU"/>
    <property type="match status" value="1"/>
</dbReference>
<proteinExistence type="inferred from homology"/>
<keyword evidence="6 8" id="KW-0592">Phosphate transport</keyword>
<dbReference type="InterPro" id="IPR026022">
    <property type="entry name" value="PhoU_dom"/>
</dbReference>
<evidence type="ECO:0000256" key="3">
    <source>
        <dbReference type="ARBA" id="ARBA00011738"/>
    </source>
</evidence>
<evidence type="ECO:0000256" key="1">
    <source>
        <dbReference type="ARBA" id="ARBA00004496"/>
    </source>
</evidence>
<evidence type="ECO:0000313" key="11">
    <source>
        <dbReference type="Proteomes" id="UP000824115"/>
    </source>
</evidence>
<comment type="caution">
    <text evidence="10">The sequence shown here is derived from an EMBL/GenBank/DDBJ whole genome shotgun (WGS) entry which is preliminary data.</text>
</comment>
<dbReference type="GO" id="GO:0006817">
    <property type="term" value="P:phosphate ion transport"/>
    <property type="evidence" value="ECO:0007669"/>
    <property type="project" value="UniProtKB-KW"/>
</dbReference>
<dbReference type="InterPro" id="IPR038078">
    <property type="entry name" value="PhoU-like_sf"/>
</dbReference>
<feature type="domain" description="PhoU" evidence="9">
    <location>
        <begin position="18"/>
        <end position="104"/>
    </location>
</feature>
<reference evidence="10" key="1">
    <citation type="journal article" date="2021" name="PeerJ">
        <title>Extensive microbial diversity within the chicken gut microbiome revealed by metagenomics and culture.</title>
        <authorList>
            <person name="Gilroy R."/>
            <person name="Ravi A."/>
            <person name="Getino M."/>
            <person name="Pursley I."/>
            <person name="Horton D.L."/>
            <person name="Alikhan N.F."/>
            <person name="Baker D."/>
            <person name="Gharbi K."/>
            <person name="Hall N."/>
            <person name="Watson M."/>
            <person name="Adriaenssens E.M."/>
            <person name="Foster-Nyarko E."/>
            <person name="Jarju S."/>
            <person name="Secka A."/>
            <person name="Antonio M."/>
            <person name="Oren A."/>
            <person name="Chaudhuri R.R."/>
            <person name="La Ragione R."/>
            <person name="Hildebrand F."/>
            <person name="Pallen M.J."/>
        </authorList>
    </citation>
    <scope>NUCLEOTIDE SEQUENCE</scope>
    <source>
        <strain evidence="10">Gambia16-554</strain>
    </source>
</reference>
<keyword evidence="5 8" id="KW-0963">Cytoplasm</keyword>